<evidence type="ECO:0000256" key="3">
    <source>
        <dbReference type="ARBA" id="ARBA00022475"/>
    </source>
</evidence>
<dbReference type="RefSeq" id="WP_096492745.1">
    <property type="nucleotide sequence ID" value="NZ_CP023445.1"/>
</dbReference>
<keyword evidence="4 7" id="KW-0812">Transmembrane</keyword>
<feature type="transmembrane region" description="Helical" evidence="7">
    <location>
        <begin position="95"/>
        <end position="117"/>
    </location>
</feature>
<feature type="transmembrane region" description="Helical" evidence="7">
    <location>
        <begin position="34"/>
        <end position="53"/>
    </location>
</feature>
<dbReference type="AlphaFoldDB" id="A0A290Z4A2"/>
<feature type="transmembrane region" description="Helical" evidence="7">
    <location>
        <begin position="65"/>
        <end position="83"/>
    </location>
</feature>
<reference evidence="8" key="1">
    <citation type="submission" date="2017-09" db="EMBL/GenBank/DDBJ databases">
        <title>Complete Genome Sequence of ansamitocin-producing Bacterium Actinosynnema pretiosum X47.</title>
        <authorList>
            <person name="Cao G."/>
            <person name="Zong G."/>
            <person name="Zhong C."/>
            <person name="Fu J."/>
        </authorList>
    </citation>
    <scope>NUCLEOTIDE SEQUENCE [LARGE SCALE GENOMIC DNA]</scope>
    <source>
        <strain evidence="8">X47</strain>
    </source>
</reference>
<comment type="subcellular location">
    <subcellularLocation>
        <location evidence="1">Membrane</location>
        <topology evidence="1">Multi-pass membrane protein</topology>
    </subcellularLocation>
</comment>
<dbReference type="InterPro" id="IPR004776">
    <property type="entry name" value="Mem_transp_PIN-like"/>
</dbReference>
<dbReference type="GO" id="GO:0055085">
    <property type="term" value="P:transmembrane transport"/>
    <property type="evidence" value="ECO:0007669"/>
    <property type="project" value="InterPro"/>
</dbReference>
<keyword evidence="9" id="KW-1185">Reference proteome</keyword>
<evidence type="ECO:0000313" key="9">
    <source>
        <dbReference type="Proteomes" id="UP000218505"/>
    </source>
</evidence>
<feature type="transmembrane region" description="Helical" evidence="7">
    <location>
        <begin position="123"/>
        <end position="143"/>
    </location>
</feature>
<accession>A0A290Z4A2</accession>
<dbReference type="PANTHER" id="PTHR36838:SF3">
    <property type="entry name" value="TRANSPORTER AUXIN EFFLUX CARRIER EC FAMILY"/>
    <property type="match status" value="1"/>
</dbReference>
<evidence type="ECO:0000256" key="1">
    <source>
        <dbReference type="ARBA" id="ARBA00004141"/>
    </source>
</evidence>
<evidence type="ECO:0000256" key="2">
    <source>
        <dbReference type="ARBA" id="ARBA00022448"/>
    </source>
</evidence>
<keyword evidence="6 7" id="KW-0472">Membrane</keyword>
<evidence type="ECO:0000313" key="8">
    <source>
        <dbReference type="EMBL" id="ATE53812.1"/>
    </source>
</evidence>
<keyword evidence="5 7" id="KW-1133">Transmembrane helix</keyword>
<dbReference type="GO" id="GO:0016020">
    <property type="term" value="C:membrane"/>
    <property type="evidence" value="ECO:0007669"/>
    <property type="project" value="UniProtKB-SubCell"/>
</dbReference>
<protein>
    <recommendedName>
        <fullName evidence="10">AEC family transporter</fullName>
    </recommendedName>
</protein>
<sequence>MGGVLGGFLPIWVLTGIGFASARGGVLGRGAEQALGRFAFHLAMPAVLFTTLIDTDPSRLANAGVLAFVASTAVVCAAGYLLHWKLFRTPHDQRVLGGMASGYVNAGNLGIPIAIGVLGDSSFIAAVLLFQPLVMMPVVLGALEAGAGGRVLRTLALLPVRNPVIGASVLAVAVAATGWDPPQVLLSPIAALGAAGVPTALVGLGMSLAGRRHDDEVATGGAAPRPAEPRAALWTAVALKLLAHPLLALAFCVLLDVEGDLRRAAIVCAALPTAQNVHVVATRYLPGTSTTRNTVLVTTALSMLTLTAAALL</sequence>
<feature type="transmembrane region" description="Helical" evidence="7">
    <location>
        <begin position="185"/>
        <end position="210"/>
    </location>
</feature>
<keyword evidence="2" id="KW-0813">Transport</keyword>
<evidence type="ECO:0008006" key="10">
    <source>
        <dbReference type="Google" id="ProtNLM"/>
    </source>
</evidence>
<dbReference type="PANTHER" id="PTHR36838">
    <property type="entry name" value="AUXIN EFFLUX CARRIER FAMILY PROTEIN"/>
    <property type="match status" value="1"/>
</dbReference>
<dbReference type="Pfam" id="PF03547">
    <property type="entry name" value="Mem_trans"/>
    <property type="match status" value="1"/>
</dbReference>
<evidence type="ECO:0000256" key="6">
    <source>
        <dbReference type="ARBA" id="ARBA00023136"/>
    </source>
</evidence>
<dbReference type="EMBL" id="CP023445">
    <property type="protein sequence ID" value="ATE53812.1"/>
    <property type="molecule type" value="Genomic_DNA"/>
</dbReference>
<organism evidence="8 9">
    <name type="scientific">Actinosynnema pretiosum</name>
    <dbReference type="NCBI Taxonomy" id="42197"/>
    <lineage>
        <taxon>Bacteria</taxon>
        <taxon>Bacillati</taxon>
        <taxon>Actinomycetota</taxon>
        <taxon>Actinomycetes</taxon>
        <taxon>Pseudonocardiales</taxon>
        <taxon>Pseudonocardiaceae</taxon>
        <taxon>Actinosynnema</taxon>
    </lineage>
</organism>
<evidence type="ECO:0000256" key="7">
    <source>
        <dbReference type="SAM" id="Phobius"/>
    </source>
</evidence>
<feature type="transmembrane region" description="Helical" evidence="7">
    <location>
        <begin position="155"/>
        <end position="179"/>
    </location>
</feature>
<evidence type="ECO:0000256" key="4">
    <source>
        <dbReference type="ARBA" id="ARBA00022692"/>
    </source>
</evidence>
<evidence type="ECO:0000256" key="5">
    <source>
        <dbReference type="ARBA" id="ARBA00022989"/>
    </source>
</evidence>
<keyword evidence="3" id="KW-1003">Cell membrane</keyword>
<feature type="transmembrane region" description="Helical" evidence="7">
    <location>
        <begin position="6"/>
        <end position="22"/>
    </location>
</feature>
<gene>
    <name evidence="8" type="ORF">CNX65_11305</name>
</gene>
<name>A0A290Z4A2_9PSEU</name>
<dbReference type="KEGG" id="apre:CNX65_11305"/>
<dbReference type="Proteomes" id="UP000218505">
    <property type="component" value="Chromosome"/>
</dbReference>
<proteinExistence type="predicted"/>